<evidence type="ECO:0000256" key="2">
    <source>
        <dbReference type="ARBA" id="ARBA00022900"/>
    </source>
</evidence>
<dbReference type="OMA" id="KPFQYMI"/>
<dbReference type="InterPro" id="IPR042185">
    <property type="entry name" value="Serpin_sf_2"/>
</dbReference>
<dbReference type="GO" id="GO:0004867">
    <property type="term" value="F:serine-type endopeptidase inhibitor activity"/>
    <property type="evidence" value="ECO:0007669"/>
    <property type="project" value="UniProtKB-KW"/>
</dbReference>
<dbReference type="PANTHER" id="PTHR11461:SF367">
    <property type="entry name" value="GH21475P-RELATED"/>
    <property type="match status" value="1"/>
</dbReference>
<dbReference type="Pfam" id="PF00079">
    <property type="entry name" value="Serpin"/>
    <property type="match status" value="1"/>
</dbReference>
<accession>A0A6P4I1K8</accession>
<keyword evidence="2 7" id="KW-0722">Serine protease inhibitor</keyword>
<proteinExistence type="inferred from homology"/>
<dbReference type="GO" id="GO:0005615">
    <property type="term" value="C:extracellular space"/>
    <property type="evidence" value="ECO:0007669"/>
    <property type="project" value="InterPro"/>
</dbReference>
<evidence type="ECO:0000256" key="4">
    <source>
        <dbReference type="SAM" id="SignalP"/>
    </source>
</evidence>
<evidence type="ECO:0000256" key="1">
    <source>
        <dbReference type="ARBA" id="ARBA00022690"/>
    </source>
</evidence>
<dbReference type="InterPro" id="IPR042178">
    <property type="entry name" value="Serpin_sf_1"/>
</dbReference>
<dbReference type="CDD" id="cd19598">
    <property type="entry name" value="serpin77Ba-like_insects"/>
    <property type="match status" value="1"/>
</dbReference>
<gene>
    <name evidence="7" type="primary">Spn77Ba</name>
</gene>
<dbReference type="SMART" id="SM00093">
    <property type="entry name" value="SERPIN"/>
    <property type="match status" value="1"/>
</dbReference>
<keyword evidence="4" id="KW-0732">Signal</keyword>
<dbReference type="FunFam" id="2.30.39.10:FF:000025">
    <property type="entry name" value="Serpin 77Bb"/>
    <property type="match status" value="1"/>
</dbReference>
<evidence type="ECO:0000313" key="7">
    <source>
        <dbReference type="RefSeq" id="XP_017022752.1"/>
    </source>
</evidence>
<evidence type="ECO:0000313" key="6">
    <source>
        <dbReference type="Proteomes" id="UP001652661"/>
    </source>
</evidence>
<name>A0A6P4I1K8_DROKI</name>
<dbReference type="InterPro" id="IPR023796">
    <property type="entry name" value="Serpin_dom"/>
</dbReference>
<reference evidence="7" key="1">
    <citation type="submission" date="2025-08" db="UniProtKB">
        <authorList>
            <consortium name="RefSeq"/>
        </authorList>
    </citation>
    <scope>IDENTIFICATION</scope>
    <source>
        <strain evidence="7">14028-0561.14</strain>
        <tissue evidence="7">Whole fly</tissue>
    </source>
</reference>
<keyword evidence="1 7" id="KW-0646">Protease inhibitor</keyword>
<feature type="domain" description="Serpin" evidence="5">
    <location>
        <begin position="78"/>
        <end position="445"/>
    </location>
</feature>
<dbReference type="PANTHER" id="PTHR11461">
    <property type="entry name" value="SERINE PROTEASE INHIBITOR, SERPIN"/>
    <property type="match status" value="1"/>
</dbReference>
<dbReference type="AlphaFoldDB" id="A0A6P4I1K8"/>
<organism evidence="6 7">
    <name type="scientific">Drosophila kikkawai</name>
    <name type="common">Fruit fly</name>
    <dbReference type="NCBI Taxonomy" id="30033"/>
    <lineage>
        <taxon>Eukaryota</taxon>
        <taxon>Metazoa</taxon>
        <taxon>Ecdysozoa</taxon>
        <taxon>Arthropoda</taxon>
        <taxon>Hexapoda</taxon>
        <taxon>Insecta</taxon>
        <taxon>Pterygota</taxon>
        <taxon>Neoptera</taxon>
        <taxon>Endopterygota</taxon>
        <taxon>Diptera</taxon>
        <taxon>Brachycera</taxon>
        <taxon>Muscomorpha</taxon>
        <taxon>Ephydroidea</taxon>
        <taxon>Drosophilidae</taxon>
        <taxon>Drosophila</taxon>
        <taxon>Sophophora</taxon>
    </lineage>
</organism>
<feature type="chain" id="PRO_5027551163" evidence="4">
    <location>
        <begin position="26"/>
        <end position="448"/>
    </location>
</feature>
<dbReference type="SUPFAM" id="SSF56574">
    <property type="entry name" value="Serpins"/>
    <property type="match status" value="1"/>
</dbReference>
<keyword evidence="6" id="KW-1185">Reference proteome</keyword>
<evidence type="ECO:0000259" key="5">
    <source>
        <dbReference type="SMART" id="SM00093"/>
    </source>
</evidence>
<sequence length="448" mass="50523">MMQIPACILILLIPLIFSTIEPCSSQGSVPPLSVGNPLIALTDPTAFERQTSRVQSLRSNFDSDVLLNISQGAQEFALDLLQRISAEVHKNQRDFMVSPFSVWSLLVLLYEGSSGETYNQLRKALRINVEDEKLRGVYRVWSSLLNTKTSTIEVASLQAVYTDKDYPIKDTYRNAIQNYNVEPMEVDFYDQDTYHLINEATNRTTRGLIPYTILPQDIYGAKMFLLSSLFFKGQWKFPFNRTLTRVESFFNEDGEVVSRIPMMVQEANFAYASNIEGLDGYVLELPYGSQDRLSMIVILPKRGFKLNDVANNLKNIGLGPIIKRLTAFKANSFSEDNEVEVMMPKFVTTTDFTLKDVLSEMGIRDLFNENTANLSRMATGLFAQLCIHSTKIIVDEEGTTAGAVTEASLVNKATPPKFQLNKPFQYMIVEKETNLLLFAGQVRNPKAT</sequence>
<dbReference type="Gene3D" id="3.30.497.10">
    <property type="entry name" value="Antithrombin, subunit I, domain 2"/>
    <property type="match status" value="1"/>
</dbReference>
<dbReference type="RefSeq" id="XP_017022752.1">
    <property type="nucleotide sequence ID" value="XM_017167263.3"/>
</dbReference>
<comment type="similarity">
    <text evidence="3">Belongs to the serpin family.</text>
</comment>
<dbReference type="Proteomes" id="UP001652661">
    <property type="component" value="Chromosome 3L"/>
</dbReference>
<dbReference type="Gene3D" id="2.10.310.10">
    <property type="entry name" value="Serpins superfamily"/>
    <property type="match status" value="1"/>
</dbReference>
<dbReference type="InterPro" id="IPR000215">
    <property type="entry name" value="Serpin_fam"/>
</dbReference>
<dbReference type="InterPro" id="IPR036186">
    <property type="entry name" value="Serpin_sf"/>
</dbReference>
<evidence type="ECO:0000256" key="3">
    <source>
        <dbReference type="RuleBase" id="RU000411"/>
    </source>
</evidence>
<feature type="signal peptide" evidence="4">
    <location>
        <begin position="1"/>
        <end position="25"/>
    </location>
</feature>
<dbReference type="OrthoDB" id="9440847at2759"/>
<dbReference type="Gene3D" id="2.30.39.10">
    <property type="entry name" value="Alpha-1-antitrypsin, domain 1"/>
    <property type="match status" value="1"/>
</dbReference>
<protein>
    <submittedName>
        <fullName evidence="7">Serine protease inhibitor 77Ba</fullName>
    </submittedName>
</protein>